<dbReference type="AlphaFoldDB" id="A0AAD5VT78"/>
<sequence>MMPTGLSNQCQQFINSFDTDSSLSDCTSALINATQAFTPGGSAGSSPTNAQVSSAVENICTGSVSTACPDNLIRGKLGDFYAACSAELTSNPNTQLRNIYDVLYALTPMKQAICSKDDSGNYCIVSSTSSGASGDLDQVQQALSYVPTSGTVSRRDESAIAANLTTFQDNYLPFLFRNGNMDNSALCTTCTRNILTSYFNYESDVMYAPGLANSELLGKQSALVGDIQNKCGANFLNGAVAAAGGIKSEFNGAANVNDRFAGIMAIAAGGLTLAIASLL</sequence>
<name>A0AAD5VT78_9AGAR</name>
<evidence type="ECO:0000313" key="2">
    <source>
        <dbReference type="EMBL" id="KAJ3569112.1"/>
    </source>
</evidence>
<gene>
    <name evidence="2" type="ORF">NP233_g5267</name>
</gene>
<reference evidence="2" key="1">
    <citation type="submission" date="2022-07" db="EMBL/GenBank/DDBJ databases">
        <title>Genome Sequence of Leucocoprinus birnbaumii.</title>
        <authorList>
            <person name="Buettner E."/>
        </authorList>
    </citation>
    <scope>NUCLEOTIDE SEQUENCE</scope>
    <source>
        <strain evidence="2">VT141</strain>
    </source>
</reference>
<accession>A0AAD5VT78</accession>
<protein>
    <recommendedName>
        <fullName evidence="1">DUF7729 domain-containing protein</fullName>
    </recommendedName>
</protein>
<dbReference type="Pfam" id="PF24855">
    <property type="entry name" value="DUF7729"/>
    <property type="match status" value="1"/>
</dbReference>
<keyword evidence="3" id="KW-1185">Reference proteome</keyword>
<dbReference type="Proteomes" id="UP001213000">
    <property type="component" value="Unassembled WGS sequence"/>
</dbReference>
<comment type="caution">
    <text evidence="2">The sequence shown here is derived from an EMBL/GenBank/DDBJ whole genome shotgun (WGS) entry which is preliminary data.</text>
</comment>
<proteinExistence type="predicted"/>
<dbReference type="InterPro" id="IPR056146">
    <property type="entry name" value="DUF7729"/>
</dbReference>
<feature type="domain" description="DUF7729" evidence="1">
    <location>
        <begin position="7"/>
        <end position="129"/>
    </location>
</feature>
<evidence type="ECO:0000313" key="3">
    <source>
        <dbReference type="Proteomes" id="UP001213000"/>
    </source>
</evidence>
<organism evidence="2 3">
    <name type="scientific">Leucocoprinus birnbaumii</name>
    <dbReference type="NCBI Taxonomy" id="56174"/>
    <lineage>
        <taxon>Eukaryota</taxon>
        <taxon>Fungi</taxon>
        <taxon>Dikarya</taxon>
        <taxon>Basidiomycota</taxon>
        <taxon>Agaricomycotina</taxon>
        <taxon>Agaricomycetes</taxon>
        <taxon>Agaricomycetidae</taxon>
        <taxon>Agaricales</taxon>
        <taxon>Agaricineae</taxon>
        <taxon>Agaricaceae</taxon>
        <taxon>Leucocoprinus</taxon>
    </lineage>
</organism>
<evidence type="ECO:0000259" key="1">
    <source>
        <dbReference type="Pfam" id="PF24855"/>
    </source>
</evidence>
<dbReference type="EMBL" id="JANIEX010000306">
    <property type="protein sequence ID" value="KAJ3569112.1"/>
    <property type="molecule type" value="Genomic_DNA"/>
</dbReference>